<keyword evidence="1" id="KW-0812">Transmembrane</keyword>
<evidence type="ECO:0000313" key="3">
    <source>
        <dbReference type="Proteomes" id="UP000245014"/>
    </source>
</evidence>
<name>A0A2U2BZ90_9BACT</name>
<keyword evidence="1" id="KW-0472">Membrane</keyword>
<accession>A0A2U2BZ90</accession>
<protein>
    <submittedName>
        <fullName evidence="2">Uncharacterized protein</fullName>
    </submittedName>
</protein>
<dbReference type="AlphaFoldDB" id="A0A2U2BZ90"/>
<gene>
    <name evidence="2" type="ORF">DF188_08485</name>
</gene>
<evidence type="ECO:0000256" key="1">
    <source>
        <dbReference type="SAM" id="Phobius"/>
    </source>
</evidence>
<keyword evidence="1" id="KW-1133">Transmembrane helix</keyword>
<sequence>MLNYLNNSFINSKIKTKTQLLILPILIFFLIFAIFNNVVFKNSLEEKDSKIYDILNKKNSTPLIEISKQIGEIANENKVFIQKIENFKDEIRVVAKSSKNSLIKFLIDIEKFNDFSNISSFSLKKIKSDDYFFDLNIDFSKYYIKNKQNITRDLILEKSDKKDLKSKIPKLIAIVGNFVLIDNIWIENDSFYKHYRVKISNNNSVLLEFENQKLELKVHQYDSFKN</sequence>
<evidence type="ECO:0000313" key="2">
    <source>
        <dbReference type="EMBL" id="PWE20202.1"/>
    </source>
</evidence>
<dbReference type="Proteomes" id="UP000245014">
    <property type="component" value="Unassembled WGS sequence"/>
</dbReference>
<dbReference type="RefSeq" id="WP_109066697.1">
    <property type="nucleotide sequence ID" value="NZ_JAUQUJ010000013.1"/>
</dbReference>
<reference evidence="2 3" key="1">
    <citation type="submission" date="2018-05" db="EMBL/GenBank/DDBJ databases">
        <title>Antimicrobial susceptibility testing and genomic analysis of Arcobacter skirrowii strains and one Arcobacter butzleri isolated from German poultry farms.</title>
        <authorList>
            <person name="Haenel I."/>
            <person name="Hotzel H."/>
            <person name="Tomaso H."/>
            <person name="Busch A."/>
        </authorList>
    </citation>
    <scope>NUCLEOTIDE SEQUENCE [LARGE SCALE GENOMIC DNA]</scope>
    <source>
        <strain evidence="3">v</strain>
    </source>
</reference>
<organism evidence="2 3">
    <name type="scientific">Aliarcobacter skirrowii</name>
    <dbReference type="NCBI Taxonomy" id="28200"/>
    <lineage>
        <taxon>Bacteria</taxon>
        <taxon>Pseudomonadati</taxon>
        <taxon>Campylobacterota</taxon>
        <taxon>Epsilonproteobacteria</taxon>
        <taxon>Campylobacterales</taxon>
        <taxon>Arcobacteraceae</taxon>
        <taxon>Aliarcobacter</taxon>
    </lineage>
</organism>
<comment type="caution">
    <text evidence="2">The sequence shown here is derived from an EMBL/GenBank/DDBJ whole genome shotgun (WGS) entry which is preliminary data.</text>
</comment>
<feature type="transmembrane region" description="Helical" evidence="1">
    <location>
        <begin position="20"/>
        <end position="40"/>
    </location>
</feature>
<proteinExistence type="predicted"/>
<dbReference type="EMBL" id="QEYI01000008">
    <property type="protein sequence ID" value="PWE20202.1"/>
    <property type="molecule type" value="Genomic_DNA"/>
</dbReference>
<dbReference type="STRING" id="28200.GCA_001572935_01180"/>